<dbReference type="Pfam" id="PF08843">
    <property type="entry name" value="AbiEii"/>
    <property type="match status" value="1"/>
</dbReference>
<evidence type="ECO:0008006" key="3">
    <source>
        <dbReference type="Google" id="ProtNLM"/>
    </source>
</evidence>
<dbReference type="KEGG" id="blq:L21SP5_03448"/>
<gene>
    <name evidence="1" type="ORF">L21SP5_03448</name>
</gene>
<protein>
    <recommendedName>
        <fullName evidence="3">Nucleotidyl transferase AbiEii/AbiGii toxin family protein</fullName>
    </recommendedName>
</protein>
<dbReference type="RefSeq" id="WP_057954389.1">
    <property type="nucleotide sequence ID" value="NZ_CP013118.1"/>
</dbReference>
<dbReference type="OrthoDB" id="9780929at2"/>
<dbReference type="STRING" id="1307839.L21SP5_03448"/>
<dbReference type="PATRIC" id="fig|1307839.3.peg.3625"/>
<dbReference type="Proteomes" id="UP000064893">
    <property type="component" value="Chromosome"/>
</dbReference>
<sequence length="283" mass="33145">MRQTELINIATEKKVSVTTIDKDWVLGHFLNALYAQKEVQENFVFKGGTCLRKCYFEDYRFSEDLDFTLLDKEFNVDNKFLQSIIEYAEIMSGAKFHIDKIKPQQSANEDQGYEIKIKYWGANHKPNQKPLPKSRWLTSIKLDISFSEKIFSTPIEKKIIHNYSDYQKISSAVVSYDLKELIAEKLRSLIQRNRPRDIYDIWYLQSIIDPAEYSEIHHLLREKAKIKSIDINNANDFVNPDKQKANNRAWQSSLGNHLPIEQLPDFESAYAKLKPFVTQILNT</sequence>
<dbReference type="InterPro" id="IPR014942">
    <property type="entry name" value="AbiEii"/>
</dbReference>
<reference evidence="1 2" key="1">
    <citation type="submission" date="2015-11" db="EMBL/GenBank/DDBJ databases">
        <title>Description and complete genome sequence of a novel strain predominating in hypersaline microbial mats and representing a new family of the Bacteriodetes phylum.</title>
        <authorList>
            <person name="Spring S."/>
            <person name="Bunk B."/>
            <person name="Sproer C."/>
            <person name="Klenk H.-P."/>
        </authorList>
    </citation>
    <scope>NUCLEOTIDE SEQUENCE [LARGE SCALE GENOMIC DNA]</scope>
    <source>
        <strain evidence="1 2">L21-Spi-D4</strain>
    </source>
</reference>
<dbReference type="EMBL" id="CP013118">
    <property type="protein sequence ID" value="ALO17059.1"/>
    <property type="molecule type" value="Genomic_DNA"/>
</dbReference>
<accession>A0A0S2I3V0</accession>
<evidence type="ECO:0000313" key="2">
    <source>
        <dbReference type="Proteomes" id="UP000064893"/>
    </source>
</evidence>
<proteinExistence type="predicted"/>
<keyword evidence="2" id="KW-1185">Reference proteome</keyword>
<name>A0A0S2I3V0_9BACT</name>
<dbReference type="Gene3D" id="3.10.450.620">
    <property type="entry name" value="JHP933, nucleotidyltransferase-like core domain"/>
    <property type="match status" value="1"/>
</dbReference>
<organism evidence="1 2">
    <name type="scientific">Salinivirga cyanobacteriivorans</name>
    <dbReference type="NCBI Taxonomy" id="1307839"/>
    <lineage>
        <taxon>Bacteria</taxon>
        <taxon>Pseudomonadati</taxon>
        <taxon>Bacteroidota</taxon>
        <taxon>Bacteroidia</taxon>
        <taxon>Bacteroidales</taxon>
        <taxon>Salinivirgaceae</taxon>
        <taxon>Salinivirga</taxon>
    </lineage>
</organism>
<evidence type="ECO:0000313" key="1">
    <source>
        <dbReference type="EMBL" id="ALO17059.1"/>
    </source>
</evidence>
<dbReference type="AlphaFoldDB" id="A0A0S2I3V0"/>